<comment type="caution">
    <text evidence="2">The sequence shown here is derived from an EMBL/GenBank/DDBJ whole genome shotgun (WGS) entry which is preliminary data.</text>
</comment>
<gene>
    <name evidence="2" type="primary">yfiT</name>
    <name evidence="2" type="ORF">Poly59_38850</name>
</gene>
<dbReference type="EMBL" id="SJPX01000004">
    <property type="protein sequence ID" value="TWU49271.1"/>
    <property type="molecule type" value="Genomic_DNA"/>
</dbReference>
<dbReference type="Pfam" id="PF12867">
    <property type="entry name" value="DinB_2"/>
    <property type="match status" value="1"/>
</dbReference>
<name>A0A5C6ENS7_9BACT</name>
<keyword evidence="3" id="KW-1185">Reference proteome</keyword>
<accession>A0A5C6ENS7</accession>
<dbReference type="AlphaFoldDB" id="A0A5C6ENS7"/>
<sequence length="174" mass="20131">MSKAPDNPSGPFDPVETFDEVKKTELIEIVKQAPARLREAVVALTDSQLETLYRNWTIRQIAHHIADSHLHSIIRFKWALTEDNPIIKAYEEGDWVRLSDAKSGNVEPSLLLLDGLHAKWVQVLESMTEEQFGRTFRHPQSGKTVDLWFALNNYAWHGRHHTAQILWLRDQNGW</sequence>
<dbReference type="RefSeq" id="WP_146535555.1">
    <property type="nucleotide sequence ID" value="NZ_SJPX01000004.1"/>
</dbReference>
<dbReference type="OrthoDB" id="9793216at2"/>
<dbReference type="InterPro" id="IPR024775">
    <property type="entry name" value="DinB-like"/>
</dbReference>
<evidence type="ECO:0000313" key="2">
    <source>
        <dbReference type="EMBL" id="TWU49271.1"/>
    </source>
</evidence>
<dbReference type="Proteomes" id="UP000317977">
    <property type="component" value="Unassembled WGS sequence"/>
</dbReference>
<dbReference type="EC" id="3.-.-.-" evidence="2"/>
<reference evidence="2 3" key="1">
    <citation type="submission" date="2019-02" db="EMBL/GenBank/DDBJ databases">
        <title>Deep-cultivation of Planctomycetes and their phenomic and genomic characterization uncovers novel biology.</title>
        <authorList>
            <person name="Wiegand S."/>
            <person name="Jogler M."/>
            <person name="Boedeker C."/>
            <person name="Pinto D."/>
            <person name="Vollmers J."/>
            <person name="Rivas-Marin E."/>
            <person name="Kohn T."/>
            <person name="Peeters S.H."/>
            <person name="Heuer A."/>
            <person name="Rast P."/>
            <person name="Oberbeckmann S."/>
            <person name="Bunk B."/>
            <person name="Jeske O."/>
            <person name="Meyerdierks A."/>
            <person name="Storesund J.E."/>
            <person name="Kallscheuer N."/>
            <person name="Luecker S."/>
            <person name="Lage O.M."/>
            <person name="Pohl T."/>
            <person name="Merkel B.J."/>
            <person name="Hornburger P."/>
            <person name="Mueller R.-W."/>
            <person name="Bruemmer F."/>
            <person name="Labrenz M."/>
            <person name="Spormann A.M."/>
            <person name="Op Den Camp H."/>
            <person name="Overmann J."/>
            <person name="Amann R."/>
            <person name="Jetten M.S.M."/>
            <person name="Mascher T."/>
            <person name="Medema M.H."/>
            <person name="Devos D.P."/>
            <person name="Kaster A.-K."/>
            <person name="Ovreas L."/>
            <person name="Rohde M."/>
            <person name="Galperin M.Y."/>
            <person name="Jogler C."/>
        </authorList>
    </citation>
    <scope>NUCLEOTIDE SEQUENCE [LARGE SCALE GENOMIC DNA]</scope>
    <source>
        <strain evidence="2 3">Poly59</strain>
    </source>
</reference>
<dbReference type="NCBIfam" id="NF009807">
    <property type="entry name" value="PRK13291.1"/>
    <property type="match status" value="1"/>
</dbReference>
<protein>
    <submittedName>
        <fullName evidence="2">Putative metal-dependent hydrolase YfiT</fullName>
        <ecNumber evidence="2">3.-.-.-</ecNumber>
    </submittedName>
</protein>
<proteinExistence type="predicted"/>
<dbReference type="InterPro" id="IPR034660">
    <property type="entry name" value="DinB/YfiT-like"/>
</dbReference>
<dbReference type="GO" id="GO:0016787">
    <property type="term" value="F:hydrolase activity"/>
    <property type="evidence" value="ECO:0007669"/>
    <property type="project" value="UniProtKB-KW"/>
</dbReference>
<keyword evidence="2" id="KW-0378">Hydrolase</keyword>
<evidence type="ECO:0000259" key="1">
    <source>
        <dbReference type="Pfam" id="PF12867"/>
    </source>
</evidence>
<evidence type="ECO:0000313" key="3">
    <source>
        <dbReference type="Proteomes" id="UP000317977"/>
    </source>
</evidence>
<feature type="domain" description="DinB-like" evidence="1">
    <location>
        <begin position="31"/>
        <end position="165"/>
    </location>
</feature>
<dbReference type="SUPFAM" id="SSF109854">
    <property type="entry name" value="DinB/YfiT-like putative metalloenzymes"/>
    <property type="match status" value="1"/>
</dbReference>
<dbReference type="Gene3D" id="1.20.120.450">
    <property type="entry name" value="dinb family like domain"/>
    <property type="match status" value="1"/>
</dbReference>
<organism evidence="2 3">
    <name type="scientific">Rubripirellula reticaptiva</name>
    <dbReference type="NCBI Taxonomy" id="2528013"/>
    <lineage>
        <taxon>Bacteria</taxon>
        <taxon>Pseudomonadati</taxon>
        <taxon>Planctomycetota</taxon>
        <taxon>Planctomycetia</taxon>
        <taxon>Pirellulales</taxon>
        <taxon>Pirellulaceae</taxon>
        <taxon>Rubripirellula</taxon>
    </lineage>
</organism>